<gene>
    <name evidence="6" type="ORF">ACFQE0_15165</name>
</gene>
<evidence type="ECO:0000313" key="7">
    <source>
        <dbReference type="Proteomes" id="UP001596292"/>
    </source>
</evidence>
<comment type="caution">
    <text evidence="6">The sequence shown here is derived from an EMBL/GenBank/DDBJ whole genome shotgun (WGS) entry which is preliminary data.</text>
</comment>
<keyword evidence="1 4" id="KW-0812">Transmembrane</keyword>
<dbReference type="RefSeq" id="WP_378971072.1">
    <property type="nucleotide sequence ID" value="NZ_JBHSWN010000001.1"/>
</dbReference>
<evidence type="ECO:0000313" key="6">
    <source>
        <dbReference type="EMBL" id="MFC6790836.1"/>
    </source>
</evidence>
<evidence type="ECO:0000256" key="2">
    <source>
        <dbReference type="ARBA" id="ARBA00022989"/>
    </source>
</evidence>
<dbReference type="InterPro" id="IPR036259">
    <property type="entry name" value="MFS_trans_sf"/>
</dbReference>
<dbReference type="InterPro" id="IPR011701">
    <property type="entry name" value="MFS"/>
</dbReference>
<keyword evidence="2 4" id="KW-1133">Transmembrane helix</keyword>
<dbReference type="InterPro" id="IPR020846">
    <property type="entry name" value="MFS_dom"/>
</dbReference>
<evidence type="ECO:0000259" key="5">
    <source>
        <dbReference type="PROSITE" id="PS50850"/>
    </source>
</evidence>
<feature type="transmembrane region" description="Helical" evidence="4">
    <location>
        <begin position="7"/>
        <end position="29"/>
    </location>
</feature>
<evidence type="ECO:0000256" key="4">
    <source>
        <dbReference type="SAM" id="Phobius"/>
    </source>
</evidence>
<feature type="transmembrane region" description="Helical" evidence="4">
    <location>
        <begin position="210"/>
        <end position="232"/>
    </location>
</feature>
<organism evidence="6 7">
    <name type="scientific">Methylobacterium komagatae</name>
    <dbReference type="NCBI Taxonomy" id="374425"/>
    <lineage>
        <taxon>Bacteria</taxon>
        <taxon>Pseudomonadati</taxon>
        <taxon>Pseudomonadota</taxon>
        <taxon>Alphaproteobacteria</taxon>
        <taxon>Hyphomicrobiales</taxon>
        <taxon>Methylobacteriaceae</taxon>
        <taxon>Methylobacterium</taxon>
    </lineage>
</organism>
<feature type="transmembrane region" description="Helical" evidence="4">
    <location>
        <begin position="41"/>
        <end position="61"/>
    </location>
</feature>
<dbReference type="Pfam" id="PF07690">
    <property type="entry name" value="MFS_1"/>
    <property type="match status" value="1"/>
</dbReference>
<dbReference type="Gene3D" id="1.20.1250.20">
    <property type="entry name" value="MFS general substrate transporter like domains"/>
    <property type="match status" value="1"/>
</dbReference>
<proteinExistence type="predicted"/>
<keyword evidence="3 4" id="KW-0472">Membrane</keyword>
<feature type="transmembrane region" description="Helical" evidence="4">
    <location>
        <begin position="135"/>
        <end position="159"/>
    </location>
</feature>
<feature type="transmembrane region" description="Helical" evidence="4">
    <location>
        <begin position="73"/>
        <end position="92"/>
    </location>
</feature>
<dbReference type="PANTHER" id="PTHR11360">
    <property type="entry name" value="MONOCARBOXYLATE TRANSPORTER"/>
    <property type="match status" value="1"/>
</dbReference>
<dbReference type="PROSITE" id="PS50850">
    <property type="entry name" value="MFS"/>
    <property type="match status" value="1"/>
</dbReference>
<name>A0ABW2BL72_9HYPH</name>
<protein>
    <submittedName>
        <fullName evidence="6">MFS transporter</fullName>
    </submittedName>
</protein>
<keyword evidence="7" id="KW-1185">Reference proteome</keyword>
<evidence type="ECO:0000256" key="1">
    <source>
        <dbReference type="ARBA" id="ARBA00022692"/>
    </source>
</evidence>
<feature type="transmembrane region" description="Helical" evidence="4">
    <location>
        <begin position="359"/>
        <end position="379"/>
    </location>
</feature>
<evidence type="ECO:0000256" key="3">
    <source>
        <dbReference type="ARBA" id="ARBA00023136"/>
    </source>
</evidence>
<accession>A0ABW2BL72</accession>
<dbReference type="InterPro" id="IPR050327">
    <property type="entry name" value="Proton-linked_MCT"/>
</dbReference>
<dbReference type="PANTHER" id="PTHR11360:SF308">
    <property type="entry name" value="BLL3089 PROTEIN"/>
    <property type="match status" value="1"/>
</dbReference>
<feature type="domain" description="Major facilitator superfamily (MFS) profile" evidence="5">
    <location>
        <begin position="1"/>
        <end position="383"/>
    </location>
</feature>
<dbReference type="Proteomes" id="UP001596292">
    <property type="component" value="Unassembled WGS sequence"/>
</dbReference>
<sequence>MPSTLGNAALGLTQIILWGGSFFLTAVIVGPVVEATGWPQGLVIGSLSLAILISGLLSPWIGTQIRRFGGRPVLVAGTLVMALGLVLMAMAGNLALFLAAWAVMGLGMAGALYDPLFAAIGQAYGASARSAMTQIAIASGFAITLCWPASTFLVAHIGWRGTCLAYAALAAFVVAPIFALALPAGRAAVPARVAMPKPGVKAPRLPGEGILAMTFTTAAILMAAVAVELLLLLQSHGIPTASAVALSALIGPSQVGARVLELAFGQRAHPIHLLLISAGSVALGLILLVLAPSLAWLAILLYGAGNGMRTVVRGTLPLALYGQAEYAAVIGRLARPPLLGQAATPLACGYAMEWFGIDVLAGILVAVALLNLGLSLAVARQVARQGR</sequence>
<reference evidence="7" key="1">
    <citation type="journal article" date="2019" name="Int. J. Syst. Evol. Microbiol.">
        <title>The Global Catalogue of Microorganisms (GCM) 10K type strain sequencing project: providing services to taxonomists for standard genome sequencing and annotation.</title>
        <authorList>
            <consortium name="The Broad Institute Genomics Platform"/>
            <consortium name="The Broad Institute Genome Sequencing Center for Infectious Disease"/>
            <person name="Wu L."/>
            <person name="Ma J."/>
        </authorList>
    </citation>
    <scope>NUCLEOTIDE SEQUENCE [LARGE SCALE GENOMIC DNA]</scope>
    <source>
        <strain evidence="7">CCUG 48316</strain>
    </source>
</reference>
<dbReference type="SUPFAM" id="SSF103473">
    <property type="entry name" value="MFS general substrate transporter"/>
    <property type="match status" value="1"/>
</dbReference>
<dbReference type="EMBL" id="JBHSWN010000001">
    <property type="protein sequence ID" value="MFC6790836.1"/>
    <property type="molecule type" value="Genomic_DNA"/>
</dbReference>
<feature type="transmembrane region" description="Helical" evidence="4">
    <location>
        <begin position="98"/>
        <end position="123"/>
    </location>
</feature>
<feature type="transmembrane region" description="Helical" evidence="4">
    <location>
        <begin position="165"/>
        <end position="189"/>
    </location>
</feature>
<feature type="transmembrane region" description="Helical" evidence="4">
    <location>
        <begin position="272"/>
        <end position="299"/>
    </location>
</feature>